<keyword evidence="5 8" id="KW-0812">Transmembrane</keyword>
<feature type="transmembrane region" description="Helical" evidence="8">
    <location>
        <begin position="108"/>
        <end position="129"/>
    </location>
</feature>
<evidence type="ECO:0000256" key="7">
    <source>
        <dbReference type="ARBA" id="ARBA00023136"/>
    </source>
</evidence>
<dbReference type="OrthoDB" id="10254418at2759"/>
<dbReference type="GO" id="GO:0005886">
    <property type="term" value="C:plasma membrane"/>
    <property type="evidence" value="ECO:0000318"/>
    <property type="project" value="GO_Central"/>
</dbReference>
<dbReference type="PANTHER" id="PTHR30574:SF1">
    <property type="entry name" value="SULPHUR TRANSPORT DOMAIN-CONTAINING PROTEIN"/>
    <property type="match status" value="1"/>
</dbReference>
<dbReference type="VEuPathDB" id="AmoebaDB:DICPUDRAFT_158192"/>
<keyword evidence="3" id="KW-1003">Cell membrane</keyword>
<evidence type="ECO:0000256" key="8">
    <source>
        <dbReference type="SAM" id="Phobius"/>
    </source>
</evidence>
<dbReference type="STRING" id="5786.F1A116"/>
<keyword evidence="6 8" id="KW-1133">Transmembrane helix</keyword>
<name>F1A116_DICPU</name>
<accession>F1A116</accession>
<dbReference type="Proteomes" id="UP000001064">
    <property type="component" value="Unassembled WGS sequence"/>
</dbReference>
<dbReference type="PANTHER" id="PTHR30574">
    <property type="entry name" value="INNER MEMBRANE PROTEIN YEDE"/>
    <property type="match status" value="1"/>
</dbReference>
<proteinExistence type="predicted"/>
<feature type="transmembrane region" description="Helical" evidence="8">
    <location>
        <begin position="44"/>
        <end position="66"/>
    </location>
</feature>
<comment type="subcellular location">
    <subcellularLocation>
        <location evidence="1">Cell inner membrane</location>
        <topology evidence="1">Multi-pass membrane protein</topology>
    </subcellularLocation>
</comment>
<feature type="transmembrane region" description="Helical" evidence="8">
    <location>
        <begin position="215"/>
        <end position="236"/>
    </location>
</feature>
<dbReference type="InterPro" id="IPR007272">
    <property type="entry name" value="Sulf_transp_TsuA/YedE"/>
</dbReference>
<keyword evidence="7 8" id="KW-0472">Membrane</keyword>
<organism evidence="9 10">
    <name type="scientific">Dictyostelium purpureum</name>
    <name type="common">Slime mold</name>
    <dbReference type="NCBI Taxonomy" id="5786"/>
    <lineage>
        <taxon>Eukaryota</taxon>
        <taxon>Amoebozoa</taxon>
        <taxon>Evosea</taxon>
        <taxon>Eumycetozoa</taxon>
        <taxon>Dictyostelia</taxon>
        <taxon>Dictyosteliales</taxon>
        <taxon>Dictyosteliaceae</taxon>
        <taxon>Dictyostelium</taxon>
    </lineage>
</organism>
<evidence type="ECO:0000256" key="4">
    <source>
        <dbReference type="ARBA" id="ARBA00022519"/>
    </source>
</evidence>
<keyword evidence="2" id="KW-0813">Transport</keyword>
<feature type="transmembrane region" description="Helical" evidence="8">
    <location>
        <begin position="7"/>
        <end position="24"/>
    </location>
</feature>
<dbReference type="RefSeq" id="XP_003293363.1">
    <property type="nucleotide sequence ID" value="XM_003293315.1"/>
</dbReference>
<feature type="transmembrane region" description="Helical" evidence="8">
    <location>
        <begin position="286"/>
        <end position="305"/>
    </location>
</feature>
<dbReference type="InParanoid" id="F1A116"/>
<evidence type="ECO:0000256" key="1">
    <source>
        <dbReference type="ARBA" id="ARBA00004429"/>
    </source>
</evidence>
<dbReference type="EMBL" id="GL871357">
    <property type="protein sequence ID" value="EGC30111.1"/>
    <property type="molecule type" value="Genomic_DNA"/>
</dbReference>
<reference evidence="10" key="1">
    <citation type="journal article" date="2011" name="Genome Biol.">
        <title>Comparative genomics of the social amoebae Dictyostelium discoideum and Dictyostelium purpureum.</title>
        <authorList>
            <consortium name="US DOE Joint Genome Institute (JGI-PGF)"/>
            <person name="Sucgang R."/>
            <person name="Kuo A."/>
            <person name="Tian X."/>
            <person name="Salerno W."/>
            <person name="Parikh A."/>
            <person name="Feasley C.L."/>
            <person name="Dalin E."/>
            <person name="Tu H."/>
            <person name="Huang E."/>
            <person name="Barry K."/>
            <person name="Lindquist E."/>
            <person name="Shapiro H."/>
            <person name="Bruce D."/>
            <person name="Schmutz J."/>
            <person name="Salamov A."/>
            <person name="Fey P."/>
            <person name="Gaudet P."/>
            <person name="Anjard C."/>
            <person name="Babu M.M."/>
            <person name="Basu S."/>
            <person name="Bushmanova Y."/>
            <person name="van der Wel H."/>
            <person name="Katoh-Kurasawa M."/>
            <person name="Dinh C."/>
            <person name="Coutinho P.M."/>
            <person name="Saito T."/>
            <person name="Elias M."/>
            <person name="Schaap P."/>
            <person name="Kay R.R."/>
            <person name="Henrissat B."/>
            <person name="Eichinger L."/>
            <person name="Rivero F."/>
            <person name="Putnam N.H."/>
            <person name="West C.M."/>
            <person name="Loomis W.F."/>
            <person name="Chisholm R.L."/>
            <person name="Shaulsky G."/>
            <person name="Strassmann J.E."/>
            <person name="Queller D.C."/>
            <person name="Kuspa A."/>
            <person name="Grigoriev I.V."/>
        </authorList>
    </citation>
    <scope>NUCLEOTIDE SEQUENCE [LARGE SCALE GENOMIC DNA]</scope>
    <source>
        <strain evidence="10">QSDP1</strain>
    </source>
</reference>
<sequence length="345" mass="38159">MNTSKRNLIVGEIFVGFFFGFAIQKCNVYLPSIVRDQMEIKNFTMIKIILSFISASTISTTLLNYFRMIKLEFLPIIYRRNLIGGILMGVGIYVCGACPGIALPQVPIFYSSIFTIIGGIVGGVVYGYCDPYVQKKFPAQKQSFSTIFQYFNVSMQTITIPFVILNIIALYFLEQWYPSQIESSNKTTIFGSLTNQIWSPIVSGTIMGLMQIPSYLISGVDIGASSAYVSIGAFFLKKYTPLENYFKTFLKSPKTYQILFDFGALLGSFASSLFNPPPKNYPTTNVGTIVVNLIGGFLIIFGARFADGCTSGSISAMSKTEIGSFITLSSVFFGGILFCYIFNSL</sequence>
<gene>
    <name evidence="9" type="ORF">DICPUDRAFT_158192</name>
</gene>
<evidence type="ECO:0000256" key="2">
    <source>
        <dbReference type="ARBA" id="ARBA00022448"/>
    </source>
</evidence>
<dbReference type="Pfam" id="PF04143">
    <property type="entry name" value="Sulf_transp"/>
    <property type="match status" value="1"/>
</dbReference>
<dbReference type="AlphaFoldDB" id="F1A116"/>
<keyword evidence="10" id="KW-1185">Reference proteome</keyword>
<evidence type="ECO:0000256" key="3">
    <source>
        <dbReference type="ARBA" id="ARBA00022475"/>
    </source>
</evidence>
<feature type="transmembrane region" description="Helical" evidence="8">
    <location>
        <begin position="325"/>
        <end position="343"/>
    </location>
</feature>
<evidence type="ECO:0000256" key="5">
    <source>
        <dbReference type="ARBA" id="ARBA00022692"/>
    </source>
</evidence>
<evidence type="ECO:0000256" key="6">
    <source>
        <dbReference type="ARBA" id="ARBA00022989"/>
    </source>
</evidence>
<dbReference type="GeneID" id="10511133"/>
<dbReference type="eggNOG" id="ENOG502S5TV">
    <property type="taxonomic scope" value="Eukaryota"/>
</dbReference>
<evidence type="ECO:0000313" key="10">
    <source>
        <dbReference type="Proteomes" id="UP000001064"/>
    </source>
</evidence>
<feature type="transmembrane region" description="Helical" evidence="8">
    <location>
        <begin position="82"/>
        <end position="102"/>
    </location>
</feature>
<feature type="transmembrane region" description="Helical" evidence="8">
    <location>
        <begin position="150"/>
        <end position="173"/>
    </location>
</feature>
<dbReference type="OMA" id="MIIGSRM"/>
<keyword evidence="4" id="KW-0997">Cell inner membrane</keyword>
<feature type="transmembrane region" description="Helical" evidence="8">
    <location>
        <begin position="256"/>
        <end position="274"/>
    </location>
</feature>
<dbReference type="KEGG" id="dpp:DICPUDRAFT_158192"/>
<evidence type="ECO:0000313" key="9">
    <source>
        <dbReference type="EMBL" id="EGC30111.1"/>
    </source>
</evidence>
<protein>
    <submittedName>
        <fullName evidence="9">Uncharacterized protein</fullName>
    </submittedName>
</protein>